<keyword evidence="3" id="KW-1185">Reference proteome</keyword>
<evidence type="ECO:0000256" key="2">
    <source>
        <dbReference type="SAM" id="MobiDB-lite"/>
    </source>
</evidence>
<accession>A0A7I4YT29</accession>
<name>A0A7I4YT29_HAECO</name>
<dbReference type="WBParaSite" id="HCON_00136980-00001">
    <property type="protein sequence ID" value="HCON_00136980-00001"/>
    <property type="gene ID" value="HCON_00136980"/>
</dbReference>
<dbReference type="OrthoDB" id="5872296at2759"/>
<feature type="compositionally biased region" description="Polar residues" evidence="2">
    <location>
        <begin position="94"/>
        <end position="104"/>
    </location>
</feature>
<feature type="coiled-coil region" evidence="1">
    <location>
        <begin position="254"/>
        <end position="327"/>
    </location>
</feature>
<evidence type="ECO:0000256" key="1">
    <source>
        <dbReference type="SAM" id="Coils"/>
    </source>
</evidence>
<protein>
    <submittedName>
        <fullName evidence="4">Centrosomal protein of 162 kDa</fullName>
    </submittedName>
</protein>
<feature type="coiled-coil region" evidence="1">
    <location>
        <begin position="198"/>
        <end position="225"/>
    </location>
</feature>
<proteinExistence type="predicted"/>
<evidence type="ECO:0000313" key="4">
    <source>
        <dbReference type="WBParaSite" id="HCON_00136980-00001"/>
    </source>
</evidence>
<dbReference type="OMA" id="HHAIMAE"/>
<reference evidence="4" key="1">
    <citation type="submission" date="2020-12" db="UniProtKB">
        <authorList>
            <consortium name="WormBaseParasite"/>
        </authorList>
    </citation>
    <scope>IDENTIFICATION</scope>
    <source>
        <strain evidence="4">MHco3</strain>
    </source>
</reference>
<keyword evidence="1" id="KW-0175">Coiled coil</keyword>
<evidence type="ECO:0000313" key="3">
    <source>
        <dbReference type="Proteomes" id="UP000025227"/>
    </source>
</evidence>
<dbReference type="Proteomes" id="UP000025227">
    <property type="component" value="Unplaced"/>
</dbReference>
<organism evidence="3 4">
    <name type="scientific">Haemonchus contortus</name>
    <name type="common">Barber pole worm</name>
    <dbReference type="NCBI Taxonomy" id="6289"/>
    <lineage>
        <taxon>Eukaryota</taxon>
        <taxon>Metazoa</taxon>
        <taxon>Ecdysozoa</taxon>
        <taxon>Nematoda</taxon>
        <taxon>Chromadorea</taxon>
        <taxon>Rhabditida</taxon>
        <taxon>Rhabditina</taxon>
        <taxon>Rhabditomorpha</taxon>
        <taxon>Strongyloidea</taxon>
        <taxon>Trichostrongylidae</taxon>
        <taxon>Haemonchus</taxon>
    </lineage>
</organism>
<feature type="region of interest" description="Disordered" evidence="2">
    <location>
        <begin position="91"/>
        <end position="112"/>
    </location>
</feature>
<dbReference type="AlphaFoldDB" id="A0A7I4YT29"/>
<sequence>MDSRITNAAVKKPSVVRVKPIPRKNQPPAPILHRANSPIHVPLLRTYPAQHALVRRPQTSKHRANQPERAVHQEELRRRVRGLLQQAADLRTHGANSRSAPQSSHYDEDVDEVDGSPLAGLLSILLGQSHTDKNVRRPIQRILTEIDNVLREDVEHQLMIAQERSDRQLEGLTLRLEQTLRQRETSHLREIIELHGRVDYLQDQLKESREMNENLERQLENANLELLERSHGTGSTMAEIEDLRKEVKELRLFKAKYRQGMESIDQLREELEKQKLVAKTTYEEFAKVEKERDELRLEFDKNLQKLRKLNQRRHHAIMAELDEAEEEILS</sequence>